<dbReference type="FunFam" id="3.20.20.70:FF:000035">
    <property type="entry name" value="Putative N-acetylmannosamine-6-phosphate 2-epimerase"/>
    <property type="match status" value="1"/>
</dbReference>
<evidence type="ECO:0000256" key="6">
    <source>
        <dbReference type="ARBA" id="ARBA00023277"/>
    </source>
</evidence>
<dbReference type="EMBL" id="QFVR01000001">
    <property type="protein sequence ID" value="PWI27000.1"/>
    <property type="molecule type" value="Genomic_DNA"/>
</dbReference>
<keyword evidence="6 7" id="KW-0119">Carbohydrate metabolism</keyword>
<evidence type="ECO:0000256" key="4">
    <source>
        <dbReference type="ARBA" id="ARBA00007439"/>
    </source>
</evidence>
<dbReference type="Proteomes" id="UP000245938">
    <property type="component" value="Unassembled WGS sequence"/>
</dbReference>
<dbReference type="AlphaFoldDB" id="A0A2U3AR17"/>
<dbReference type="HAMAP" id="MF_01235">
    <property type="entry name" value="ManNAc6P_epimer"/>
    <property type="match status" value="1"/>
</dbReference>
<dbReference type="PANTHER" id="PTHR36204:SF1">
    <property type="entry name" value="N-ACETYLMANNOSAMINE-6-PHOSPHATE 2-EPIMERASE-RELATED"/>
    <property type="match status" value="1"/>
</dbReference>
<sequence>MLDILQVLHKQLIVSCQALKDEPLYDSYIMSKMALAATYGGAKGIRANTVQDIQAIKKETVLPIIGIIKRNYSTCAVFITPTMQEIDELYEEGVEIIALDATNRPRPFEDSFIPFFKKVRAKYPTQLFMADTSTVEEAIMAEKAGVDIVATTLVGYTPYTKNHDPLQVLQKVVQAVRIPVIAEGNIDTPEKAQEAIKIGAHAVVVGGAITRPQQITEKFVQQLFKKFEDEVTI</sequence>
<dbReference type="PANTHER" id="PTHR36204">
    <property type="entry name" value="N-ACETYLMANNOSAMINE-6-PHOSPHATE 2-EPIMERASE-RELATED"/>
    <property type="match status" value="1"/>
</dbReference>
<accession>A0A2U3AR17</accession>
<dbReference type="Pfam" id="PF04131">
    <property type="entry name" value="NanE"/>
    <property type="match status" value="1"/>
</dbReference>
<evidence type="ECO:0000256" key="2">
    <source>
        <dbReference type="ARBA" id="ARBA00002147"/>
    </source>
</evidence>
<organism evidence="8 9">
    <name type="scientific">Kurthia sibirica</name>
    <dbReference type="NCBI Taxonomy" id="202750"/>
    <lineage>
        <taxon>Bacteria</taxon>
        <taxon>Bacillati</taxon>
        <taxon>Bacillota</taxon>
        <taxon>Bacilli</taxon>
        <taxon>Bacillales</taxon>
        <taxon>Caryophanaceae</taxon>
        <taxon>Kurthia</taxon>
    </lineage>
</organism>
<comment type="pathway">
    <text evidence="3 7">Amino-sugar metabolism; N-acetylneuraminate degradation; D-fructose 6-phosphate from N-acetylneuraminate: step 3/5.</text>
</comment>
<dbReference type="GO" id="GO:0019262">
    <property type="term" value="P:N-acetylneuraminate catabolic process"/>
    <property type="evidence" value="ECO:0007669"/>
    <property type="project" value="UniProtKB-UniRule"/>
</dbReference>
<dbReference type="NCBIfam" id="NF002231">
    <property type="entry name" value="PRK01130.1"/>
    <property type="match status" value="1"/>
</dbReference>
<comment type="catalytic activity">
    <reaction evidence="1 7">
        <text>an N-acyl-D-glucosamine 6-phosphate = an N-acyl-D-mannosamine 6-phosphate</text>
        <dbReference type="Rhea" id="RHEA:23932"/>
        <dbReference type="ChEBI" id="CHEBI:57599"/>
        <dbReference type="ChEBI" id="CHEBI:57666"/>
        <dbReference type="EC" id="5.1.3.9"/>
    </reaction>
</comment>
<keyword evidence="9" id="KW-1185">Reference proteome</keyword>
<evidence type="ECO:0000313" key="9">
    <source>
        <dbReference type="Proteomes" id="UP000245938"/>
    </source>
</evidence>
<dbReference type="OrthoDB" id="9781704at2"/>
<evidence type="ECO:0000256" key="3">
    <source>
        <dbReference type="ARBA" id="ARBA00005081"/>
    </source>
</evidence>
<dbReference type="EC" id="5.1.3.9" evidence="7"/>
<dbReference type="UniPathway" id="UPA00629">
    <property type="reaction ID" value="UER00682"/>
</dbReference>
<dbReference type="GO" id="GO:0005975">
    <property type="term" value="P:carbohydrate metabolic process"/>
    <property type="evidence" value="ECO:0007669"/>
    <property type="project" value="UniProtKB-UniRule"/>
</dbReference>
<evidence type="ECO:0000256" key="7">
    <source>
        <dbReference type="HAMAP-Rule" id="MF_01235"/>
    </source>
</evidence>
<dbReference type="InterPro" id="IPR007260">
    <property type="entry name" value="NanE"/>
</dbReference>
<keyword evidence="5 7" id="KW-0413">Isomerase</keyword>
<dbReference type="GO" id="GO:0006053">
    <property type="term" value="P:N-acetylmannosamine catabolic process"/>
    <property type="evidence" value="ECO:0007669"/>
    <property type="project" value="TreeGrafter"/>
</dbReference>
<protein>
    <recommendedName>
        <fullName evidence="7">Putative N-acetylmannosamine-6-phosphate 2-epimerase</fullName>
        <ecNumber evidence="7">5.1.3.9</ecNumber>
    </recommendedName>
    <alternativeName>
        <fullName evidence="7">ManNAc-6-P epimerase</fullName>
    </alternativeName>
</protein>
<comment type="caution">
    <text evidence="8">The sequence shown here is derived from an EMBL/GenBank/DDBJ whole genome shotgun (WGS) entry which is preliminary data.</text>
</comment>
<evidence type="ECO:0000256" key="1">
    <source>
        <dbReference type="ARBA" id="ARBA00000056"/>
    </source>
</evidence>
<comment type="function">
    <text evidence="2 7">Converts N-acetylmannosamine-6-phosphate (ManNAc-6-P) to N-acetylglucosamine-6-phosphate (GlcNAc-6-P).</text>
</comment>
<dbReference type="InterPro" id="IPR013785">
    <property type="entry name" value="Aldolase_TIM"/>
</dbReference>
<gene>
    <name evidence="7" type="primary">nanE</name>
    <name evidence="8" type="ORF">DEX24_01520</name>
</gene>
<comment type="similarity">
    <text evidence="4 7">Belongs to the NanE family.</text>
</comment>
<evidence type="ECO:0000256" key="5">
    <source>
        <dbReference type="ARBA" id="ARBA00023235"/>
    </source>
</evidence>
<dbReference type="Gene3D" id="3.20.20.70">
    <property type="entry name" value="Aldolase class I"/>
    <property type="match status" value="1"/>
</dbReference>
<proteinExistence type="inferred from homology"/>
<dbReference type="InterPro" id="IPR011060">
    <property type="entry name" value="RibuloseP-bd_barrel"/>
</dbReference>
<reference evidence="8 9" key="1">
    <citation type="submission" date="2018-05" db="EMBL/GenBank/DDBJ databases">
        <title>Kurthia sibirica genome sequence.</title>
        <authorList>
            <person name="Maclea K.S."/>
            <person name="Goen A.E."/>
        </authorList>
    </citation>
    <scope>NUCLEOTIDE SEQUENCE [LARGE SCALE GENOMIC DNA]</scope>
    <source>
        <strain evidence="8 9">ATCC 49154</strain>
    </source>
</reference>
<dbReference type="SUPFAM" id="SSF51366">
    <property type="entry name" value="Ribulose-phoshate binding barrel"/>
    <property type="match status" value="1"/>
</dbReference>
<dbReference type="CDD" id="cd04729">
    <property type="entry name" value="NanE"/>
    <property type="match status" value="1"/>
</dbReference>
<dbReference type="GO" id="GO:0047465">
    <property type="term" value="F:N-acylglucosamine-6-phosphate 2-epimerase activity"/>
    <property type="evidence" value="ECO:0007669"/>
    <property type="project" value="UniProtKB-EC"/>
</dbReference>
<evidence type="ECO:0000313" key="8">
    <source>
        <dbReference type="EMBL" id="PWI27000.1"/>
    </source>
</evidence>
<dbReference type="GO" id="GO:0005829">
    <property type="term" value="C:cytosol"/>
    <property type="evidence" value="ECO:0007669"/>
    <property type="project" value="TreeGrafter"/>
</dbReference>
<name>A0A2U3AR17_9BACL</name>